<dbReference type="Pfam" id="PF02721">
    <property type="entry name" value="DUF223"/>
    <property type="match status" value="3"/>
</dbReference>
<evidence type="ECO:0000259" key="1">
    <source>
        <dbReference type="Pfam" id="PF02721"/>
    </source>
</evidence>
<evidence type="ECO:0000313" key="3">
    <source>
        <dbReference type="Proteomes" id="UP000694251"/>
    </source>
</evidence>
<feature type="domain" description="Replication protein A 70 kDa DNA-binding subunit B/D first OB fold" evidence="1">
    <location>
        <begin position="398"/>
        <end position="495"/>
    </location>
</feature>
<reference evidence="2 3" key="1">
    <citation type="submission" date="2020-12" db="EMBL/GenBank/DDBJ databases">
        <title>Concerted genomic and epigenomic changes stabilize Arabidopsis allopolyploids.</title>
        <authorList>
            <person name="Chen Z."/>
        </authorList>
    </citation>
    <scope>NUCLEOTIDE SEQUENCE [LARGE SCALE GENOMIC DNA]</scope>
    <source>
        <strain evidence="2">As9502</strain>
        <tissue evidence="2">Leaf</tissue>
    </source>
</reference>
<accession>A0A8T1ZVJ2</accession>
<keyword evidence="3" id="KW-1185">Reference proteome</keyword>
<organism evidence="2 3">
    <name type="scientific">Arabidopsis suecica</name>
    <name type="common">Swedish thale-cress</name>
    <name type="synonym">Cardaminopsis suecica</name>
    <dbReference type="NCBI Taxonomy" id="45249"/>
    <lineage>
        <taxon>Eukaryota</taxon>
        <taxon>Viridiplantae</taxon>
        <taxon>Streptophyta</taxon>
        <taxon>Embryophyta</taxon>
        <taxon>Tracheophyta</taxon>
        <taxon>Spermatophyta</taxon>
        <taxon>Magnoliopsida</taxon>
        <taxon>eudicotyledons</taxon>
        <taxon>Gunneridae</taxon>
        <taxon>Pentapetalae</taxon>
        <taxon>rosids</taxon>
        <taxon>malvids</taxon>
        <taxon>Brassicales</taxon>
        <taxon>Brassicaceae</taxon>
        <taxon>Camelineae</taxon>
        <taxon>Arabidopsis</taxon>
    </lineage>
</organism>
<name>A0A8T1ZVJ2_ARASU</name>
<dbReference type="CDD" id="cd04480">
    <property type="entry name" value="RPA1_DBD_A_like"/>
    <property type="match status" value="3"/>
</dbReference>
<dbReference type="InterPro" id="IPR003871">
    <property type="entry name" value="RFA1B/D_OB_1st"/>
</dbReference>
<dbReference type="EMBL" id="JAEFBJ010000010">
    <property type="protein sequence ID" value="KAG7564014.1"/>
    <property type="molecule type" value="Genomic_DNA"/>
</dbReference>
<dbReference type="CDD" id="cd04481">
    <property type="entry name" value="RPA1_DBD_B_like"/>
    <property type="match status" value="1"/>
</dbReference>
<comment type="caution">
    <text evidence="2">The sequence shown here is derived from an EMBL/GenBank/DDBJ whole genome shotgun (WGS) entry which is preliminary data.</text>
</comment>
<feature type="domain" description="Replication protein A 70 kDa DNA-binding subunit B/D first OB fold" evidence="1">
    <location>
        <begin position="248"/>
        <end position="332"/>
    </location>
</feature>
<dbReference type="PANTHER" id="PTHR47165">
    <property type="entry name" value="OS03G0429900 PROTEIN"/>
    <property type="match status" value="1"/>
</dbReference>
<evidence type="ECO:0000313" key="2">
    <source>
        <dbReference type="EMBL" id="KAG7564014.1"/>
    </source>
</evidence>
<gene>
    <name evidence="2" type="ORF">ISN44_As10g007700</name>
</gene>
<proteinExistence type="predicted"/>
<dbReference type="AlphaFoldDB" id="A0A8T1ZVJ2"/>
<protein>
    <submittedName>
        <fullName evidence="2">Nucleic acid-binding OB-fold</fullName>
    </submittedName>
</protein>
<dbReference type="OrthoDB" id="1112229at2759"/>
<feature type="domain" description="Replication protein A 70 kDa DNA-binding subunit B/D first OB fold" evidence="1">
    <location>
        <begin position="4"/>
        <end position="103"/>
    </location>
</feature>
<dbReference type="PANTHER" id="PTHR47165:SF4">
    <property type="entry name" value="OS03G0429900 PROTEIN"/>
    <property type="match status" value="1"/>
</dbReference>
<dbReference type="Proteomes" id="UP000694251">
    <property type="component" value="Chromosome 10"/>
</dbReference>
<sequence length="631" mass="72220">MDEDVNDLSPIKVCWSIQVKVLNKWRERSDRGSRSVCMVLADEPDHRIEAKIKHKDIFRFDSKIKDGDWIAIHHFRLKTVTEDRRTTKHDYRIIFLESTIVNPIPPKDALEHTLSDVSFPEIMNDTIDKNYLISLIGFVVDPGELHYFDPSRKIYDFAVLVFKIQDTDNNVIECIAIGSFAEQFNDEWIRARGDRIVCVLQWWGIHRTSGRNVVQTVGKCSRLDINPDIPEVEEFLEILAAEDANETVVKILSIWNHPPKHPNDHTTMILVDEKGTRIDAVVPPDSYPRNFPRNLKEGKWYFLWKFDVIPSSLPERNSRHPYQLSFNRKTTMAYYRQKSSSEFLQCVDFPRINNASEEEKKFVVDVVGVVVTVSPIGKLLEGGSDLDSSYVTFTLKDTAVSILKPLITGWHIRVKILRMFTVRLFPKDALRLVLLDDKGFKIDCWINSDFASHYAELLQEDQWFSFTQFRVLANTDSVRLTNCPFRISVLGTTVIVGADPPVVEPCSDFTPFCSIVDRTVDETVLVDMVGVLFDVGILVNVATDSMDLDGLRLTFRRAALEFRKNYDSCAARPLVCVLRLWKVDRCFDGPNNVRNVNRGLISKFLPYPDVPEAAGLHTMPSWIVGETSGAD</sequence>